<dbReference type="EMBL" id="NIHM01000005">
    <property type="protein sequence ID" value="PLT56496.1"/>
    <property type="molecule type" value="Genomic_DNA"/>
</dbReference>
<evidence type="ECO:0000313" key="2">
    <source>
        <dbReference type="EMBL" id="MCZ7693367.1"/>
    </source>
</evidence>
<evidence type="ECO:0000256" key="1">
    <source>
        <dbReference type="SAM" id="Phobius"/>
    </source>
</evidence>
<dbReference type="AlphaFoldDB" id="A0A2N5NJZ6"/>
<proteinExistence type="predicted"/>
<dbReference type="RefSeq" id="WP_101879315.1">
    <property type="nucleotide sequence ID" value="NZ_CACRUK010000041.1"/>
</dbReference>
<comment type="caution">
    <text evidence="3">The sequence shown here is derived from an EMBL/GenBank/DDBJ whole genome shotgun (WGS) entry which is preliminary data.</text>
</comment>
<accession>A0A2N5NJZ6</accession>
<keyword evidence="1" id="KW-1133">Transmembrane helix</keyword>
<name>A0A2N5NJZ6_MEDGN</name>
<protein>
    <submittedName>
        <fullName evidence="2">DUF4358 domain-containing protein</fullName>
    </submittedName>
</protein>
<sequence>MTDKIKNLKKTVVIKYALVAVIVVYVALLLIFTSGSTKSFAAVEKKVEASLDTKAMKKAGVQGLKRYYGLNSADYEGVMLYTAESSMSAQEILLVKTKTTEQAEEVKAAVEQHRANRRNDFDGYAPDQVQLLDEAQISVRGKFVFYAVSPKAETYKSVFSKSL</sequence>
<gene>
    <name evidence="3" type="ORF">CDL18_04795</name>
    <name evidence="2" type="ORF">O8D18_04845</name>
</gene>
<evidence type="ECO:0000313" key="4">
    <source>
        <dbReference type="Proteomes" id="UP000234849"/>
    </source>
</evidence>
<feature type="transmembrane region" description="Helical" evidence="1">
    <location>
        <begin position="12"/>
        <end position="32"/>
    </location>
</feature>
<dbReference type="Proteomes" id="UP000234849">
    <property type="component" value="Unassembled WGS sequence"/>
</dbReference>
<keyword evidence="1" id="KW-0812">Transmembrane</keyword>
<dbReference type="Proteomes" id="UP001148455">
    <property type="component" value="Unassembled WGS sequence"/>
</dbReference>
<dbReference type="EMBL" id="JAPZED010000003">
    <property type="protein sequence ID" value="MCZ7693367.1"/>
    <property type="molecule type" value="Genomic_DNA"/>
</dbReference>
<dbReference type="Pfam" id="PF14270">
    <property type="entry name" value="DUF4358"/>
    <property type="match status" value="1"/>
</dbReference>
<organism evidence="3 4">
    <name type="scientific">Mediterraneibacter gnavus</name>
    <name type="common">Ruminococcus gnavus</name>
    <dbReference type="NCBI Taxonomy" id="33038"/>
    <lineage>
        <taxon>Bacteria</taxon>
        <taxon>Bacillati</taxon>
        <taxon>Bacillota</taxon>
        <taxon>Clostridia</taxon>
        <taxon>Lachnospirales</taxon>
        <taxon>Lachnospiraceae</taxon>
        <taxon>Mediterraneibacter</taxon>
    </lineage>
</organism>
<keyword evidence="1" id="KW-0472">Membrane</keyword>
<reference evidence="3 4" key="1">
    <citation type="journal article" date="2017" name="Genome Med.">
        <title>A novel Ruminococcus gnavus clade enriched in inflammatory bowel disease patients.</title>
        <authorList>
            <person name="Hall A.B."/>
            <person name="Yassour M."/>
            <person name="Sauk J."/>
            <person name="Garner A."/>
            <person name="Jiang X."/>
            <person name="Arthur T."/>
            <person name="Lagoudas G.K."/>
            <person name="Vatanen T."/>
            <person name="Fornelos N."/>
            <person name="Wilson R."/>
            <person name="Bertha M."/>
            <person name="Cohen M."/>
            <person name="Garber J."/>
            <person name="Khalili H."/>
            <person name="Gevers D."/>
            <person name="Ananthakrishnan A.N."/>
            <person name="Kugathasan S."/>
            <person name="Lander E.S."/>
            <person name="Blainey P."/>
            <person name="Vlamakis H."/>
            <person name="Xavier R.J."/>
            <person name="Huttenhower C."/>
        </authorList>
    </citation>
    <scope>NUCLEOTIDE SEQUENCE [LARGE SCALE GENOMIC DNA]</scope>
    <source>
        <strain evidence="3 4">RJX1118</strain>
    </source>
</reference>
<evidence type="ECO:0000313" key="3">
    <source>
        <dbReference type="EMBL" id="PLT56496.1"/>
    </source>
</evidence>
<reference evidence="2" key="2">
    <citation type="submission" date="2022-12" db="EMBL/GenBank/DDBJ databases">
        <title>Genome of R. gnavus strain RSHDN_123.</title>
        <authorList>
            <person name="Abdugheni R."/>
        </authorList>
    </citation>
    <scope>NUCLEOTIDE SEQUENCE</scope>
    <source>
        <strain evidence="2">RSHDN_123</strain>
    </source>
</reference>
<dbReference type="InterPro" id="IPR025648">
    <property type="entry name" value="DUF4358"/>
</dbReference>